<protein>
    <submittedName>
        <fullName evidence="2">Uncharacterized protein</fullName>
    </submittedName>
</protein>
<proteinExistence type="predicted"/>
<evidence type="ECO:0000313" key="3">
    <source>
        <dbReference type="Proteomes" id="UP000037696"/>
    </source>
</evidence>
<keyword evidence="3" id="KW-1185">Reference proteome</keyword>
<dbReference type="Proteomes" id="UP000037696">
    <property type="component" value="Unassembled WGS sequence"/>
</dbReference>
<dbReference type="AlphaFoldDB" id="A0A0M9WKL5"/>
<keyword evidence="1" id="KW-0812">Transmembrane</keyword>
<accession>A0A0M9WKL5</accession>
<name>A0A0M9WKL5_9EURO</name>
<evidence type="ECO:0000256" key="1">
    <source>
        <dbReference type="SAM" id="Phobius"/>
    </source>
</evidence>
<dbReference type="EMBL" id="LHQQ01000004">
    <property type="protein sequence ID" value="KOS48485.1"/>
    <property type="molecule type" value="Genomic_DNA"/>
</dbReference>
<reference evidence="2 3" key="1">
    <citation type="submission" date="2015-08" db="EMBL/GenBank/DDBJ databases">
        <title>Genome sequencing of Penicillium nordicum.</title>
        <authorList>
            <person name="Nguyen H.D."/>
            <person name="Seifert K.A."/>
        </authorList>
    </citation>
    <scope>NUCLEOTIDE SEQUENCE [LARGE SCALE GENOMIC DNA]</scope>
    <source>
        <strain evidence="2 3">DAOMC 185683</strain>
    </source>
</reference>
<evidence type="ECO:0000313" key="2">
    <source>
        <dbReference type="EMBL" id="KOS48485.1"/>
    </source>
</evidence>
<feature type="transmembrane region" description="Helical" evidence="1">
    <location>
        <begin position="20"/>
        <end position="38"/>
    </location>
</feature>
<comment type="caution">
    <text evidence="2">The sequence shown here is derived from an EMBL/GenBank/DDBJ whole genome shotgun (WGS) entry which is preliminary data.</text>
</comment>
<keyword evidence="1" id="KW-1133">Transmembrane helix</keyword>
<gene>
    <name evidence="2" type="ORF">ACN38_g519</name>
</gene>
<sequence length="68" mass="8225">MIYIIQFRFTSDSLQIQFRYNLVVFITRLFLLSLAPTFDPTIRSLFLWPMVLRCRPIKSSRRGQRLDK</sequence>
<organism evidence="2 3">
    <name type="scientific">Penicillium nordicum</name>
    <dbReference type="NCBI Taxonomy" id="229535"/>
    <lineage>
        <taxon>Eukaryota</taxon>
        <taxon>Fungi</taxon>
        <taxon>Dikarya</taxon>
        <taxon>Ascomycota</taxon>
        <taxon>Pezizomycotina</taxon>
        <taxon>Eurotiomycetes</taxon>
        <taxon>Eurotiomycetidae</taxon>
        <taxon>Eurotiales</taxon>
        <taxon>Aspergillaceae</taxon>
        <taxon>Penicillium</taxon>
    </lineage>
</organism>
<keyword evidence="1" id="KW-0472">Membrane</keyword>